<reference evidence="3" key="2">
    <citation type="submission" date="2010-08" db="EMBL/GenBank/DDBJ databases">
        <title>Complete sequence of Fibrobacter succinogenes subsp. succinogenes S85.</title>
        <authorList>
            <person name="Durkin A.S."/>
            <person name="Nelson K.E."/>
            <person name="Morrison M."/>
            <person name="Forsberg C.W."/>
            <person name="Wilson D.B."/>
            <person name="Russell J.B."/>
            <person name="Cann I.K.O."/>
            <person name="Mackie R.I."/>
            <person name="White B.A."/>
        </authorList>
    </citation>
    <scope>NUCLEOTIDE SEQUENCE [LARGE SCALE GENOMIC DNA]</scope>
    <source>
        <strain evidence="3">ATCC 19169 / S85</strain>
    </source>
</reference>
<dbReference type="Pfam" id="PF12900">
    <property type="entry name" value="Pyridox_ox_2"/>
    <property type="match status" value="1"/>
</dbReference>
<gene>
    <name evidence="1" type="ordered locus">Fisuc_2301</name>
    <name evidence="2" type="ordered locus">FSU_2848</name>
</gene>
<protein>
    <submittedName>
        <fullName evidence="2">Putative nitroimidazole resistance protein</fullName>
    </submittedName>
    <submittedName>
        <fullName evidence="1">Pyridoxamine 5'-phosphate oxidase-related FMN-binding protein</fullName>
    </submittedName>
</protein>
<dbReference type="SUPFAM" id="SSF50475">
    <property type="entry name" value="FMN-binding split barrel"/>
    <property type="match status" value="1"/>
</dbReference>
<dbReference type="EMBL" id="CP001792">
    <property type="protein sequence ID" value="ACX75887.1"/>
    <property type="molecule type" value="Genomic_DNA"/>
</dbReference>
<reference evidence="2" key="3">
    <citation type="submission" date="2010-08" db="EMBL/GenBank/DDBJ databases">
        <authorList>
            <person name="Durkin A.S."/>
            <person name="Nelson K.E."/>
            <person name="Morrison M."/>
            <person name="Forsberg C.W."/>
            <person name="Wilson D.B."/>
            <person name="Russell J.B."/>
            <person name="Cann I.K.O."/>
            <person name="Mackie R.I."/>
            <person name="White B.A."/>
        </authorList>
    </citation>
    <scope>NUCLEOTIDE SEQUENCE</scope>
    <source>
        <strain evidence="2">S85</strain>
    </source>
</reference>
<dbReference type="RefSeq" id="WP_014546938.1">
    <property type="nucleotide sequence ID" value="NC_013410.1"/>
</dbReference>
<evidence type="ECO:0000313" key="1">
    <source>
        <dbReference type="EMBL" id="ACX75887.1"/>
    </source>
</evidence>
<reference evidence="1 4" key="1">
    <citation type="submission" date="2009-10" db="EMBL/GenBank/DDBJ databases">
        <title>Complete sequence of Fibrobacter succinogenes subsp. succinogenes S85.</title>
        <authorList>
            <consortium name="US DOE Joint Genome Institute"/>
            <person name="Lucas S."/>
            <person name="Copeland A."/>
            <person name="Lapidus A."/>
            <person name="Glavina del Rio T."/>
            <person name="Tice H."/>
            <person name="Bruce D."/>
            <person name="Goodwin L."/>
            <person name="Pitluck S."/>
            <person name="Chertkov O."/>
            <person name="Detter J.C."/>
            <person name="Han C."/>
            <person name="Tapia R."/>
            <person name="Larimer F."/>
            <person name="Land M."/>
            <person name="Hauser L."/>
            <person name="Kyrpides N."/>
            <person name="Mikhailova N."/>
            <person name="Weimer P.J."/>
            <person name="Stevenson D.M."/>
            <person name="Boyum J."/>
            <person name="Brumm P.I."/>
            <person name="Mead D."/>
        </authorList>
    </citation>
    <scope>NUCLEOTIDE SEQUENCE [LARGE SCALE GENOMIC DNA]</scope>
    <source>
        <strain evidence="4">ATCC 19169 / S85</strain>
        <strain evidence="1">S85</strain>
    </source>
</reference>
<dbReference type="PANTHER" id="PTHR34071">
    <property type="entry name" value="5-NITROIMIDAZOLE ANTIBIOTICS RESISTANCE PROTEIN, NIMA-FAMILY-RELATED PROTEIN-RELATED"/>
    <property type="match status" value="1"/>
</dbReference>
<sequence length="182" mass="20317">MRRKDREVLGDENIAKIIEQCTTCHVAMTDDADPSMPYIIPLSFGYSLNNGVLELYFHCAHVGKKLDCIRKNPNVAFSMCVENRIEIHEDVYCKSGRFYASVVGQGKAEIVEDIAEKCRGLSLLMERQATKAPQSASFTHSMQSASPHQFEFTPEQAATVTVFKITSTNFTGKAKNDKAQKC</sequence>
<dbReference type="Gene3D" id="2.30.110.10">
    <property type="entry name" value="Electron Transport, Fmn-binding Protein, Chain A"/>
    <property type="match status" value="1"/>
</dbReference>
<dbReference type="PANTHER" id="PTHR34071:SF2">
    <property type="entry name" value="FLAVIN-NUCLEOTIDE-BINDING PROTEIN"/>
    <property type="match status" value="1"/>
</dbReference>
<evidence type="ECO:0000313" key="3">
    <source>
        <dbReference type="Proteomes" id="UP000000517"/>
    </source>
</evidence>
<dbReference type="Proteomes" id="UP000001497">
    <property type="component" value="Chromosome"/>
</dbReference>
<organism evidence="2 3">
    <name type="scientific">Fibrobacter succinogenes (strain ATCC 19169 / S85)</name>
    <dbReference type="NCBI Taxonomy" id="59374"/>
    <lineage>
        <taxon>Bacteria</taxon>
        <taxon>Pseudomonadati</taxon>
        <taxon>Fibrobacterota</taxon>
        <taxon>Fibrobacteria</taxon>
        <taxon>Fibrobacterales</taxon>
        <taxon>Fibrobacteraceae</taxon>
        <taxon>Fibrobacter</taxon>
    </lineage>
</organism>
<dbReference type="KEGG" id="fsc:FSU_2848"/>
<keyword evidence="4" id="KW-1185">Reference proteome</keyword>
<dbReference type="InterPro" id="IPR012349">
    <property type="entry name" value="Split_barrel_FMN-bd"/>
</dbReference>
<dbReference type="AlphaFoldDB" id="C9RKT9"/>
<dbReference type="OrthoDB" id="9794935at2"/>
<dbReference type="KEGG" id="fsu:Fisuc_2301"/>
<dbReference type="HOGENOM" id="CLU_067890_1_0_0"/>
<accession>C9RKT9</accession>
<evidence type="ECO:0000313" key="2">
    <source>
        <dbReference type="EMBL" id="ADL25023.1"/>
    </source>
</evidence>
<evidence type="ECO:0000313" key="4">
    <source>
        <dbReference type="Proteomes" id="UP000001497"/>
    </source>
</evidence>
<dbReference type="Proteomes" id="UP000000517">
    <property type="component" value="Chromosome"/>
</dbReference>
<name>C9RKT9_FIBSS</name>
<dbReference type="EMBL" id="CP002158">
    <property type="protein sequence ID" value="ADL25023.1"/>
    <property type="molecule type" value="Genomic_DNA"/>
</dbReference>
<proteinExistence type="predicted"/>
<dbReference type="InterPro" id="IPR024747">
    <property type="entry name" value="Pyridox_Oxase-rel"/>
</dbReference>
<dbReference type="eggNOG" id="COG3467">
    <property type="taxonomic scope" value="Bacteria"/>
</dbReference>